<proteinExistence type="predicted"/>
<feature type="transmembrane region" description="Helical" evidence="2">
    <location>
        <begin position="73"/>
        <end position="94"/>
    </location>
</feature>
<feature type="region of interest" description="Disordered" evidence="1">
    <location>
        <begin position="1"/>
        <end position="29"/>
    </location>
</feature>
<reference evidence="3" key="1">
    <citation type="journal article" date="2021" name="PeerJ">
        <title>Extensive microbial diversity within the chicken gut microbiome revealed by metagenomics and culture.</title>
        <authorList>
            <person name="Gilroy R."/>
            <person name="Ravi A."/>
            <person name="Getino M."/>
            <person name="Pursley I."/>
            <person name="Horton D.L."/>
            <person name="Alikhan N.F."/>
            <person name="Baker D."/>
            <person name="Gharbi K."/>
            <person name="Hall N."/>
            <person name="Watson M."/>
            <person name="Adriaenssens E.M."/>
            <person name="Foster-Nyarko E."/>
            <person name="Jarju S."/>
            <person name="Secka A."/>
            <person name="Antonio M."/>
            <person name="Oren A."/>
            <person name="Chaudhuri R.R."/>
            <person name="La Ragione R."/>
            <person name="Hildebrand F."/>
            <person name="Pallen M.J."/>
        </authorList>
    </citation>
    <scope>NUCLEOTIDE SEQUENCE</scope>
    <source>
        <strain evidence="3">ChiHjej13B12-14962</strain>
    </source>
</reference>
<feature type="transmembrane region" description="Helical" evidence="2">
    <location>
        <begin position="384"/>
        <end position="400"/>
    </location>
</feature>
<feature type="transmembrane region" description="Helical" evidence="2">
    <location>
        <begin position="412"/>
        <end position="434"/>
    </location>
</feature>
<dbReference type="Proteomes" id="UP000703315">
    <property type="component" value="Unassembled WGS sequence"/>
</dbReference>
<reference evidence="3" key="2">
    <citation type="submission" date="2021-09" db="EMBL/GenBank/DDBJ databases">
        <authorList>
            <person name="Gilroy R."/>
        </authorList>
    </citation>
    <scope>NUCLEOTIDE SEQUENCE</scope>
    <source>
        <strain evidence="3">ChiHjej13B12-14962</strain>
    </source>
</reference>
<dbReference type="EMBL" id="DYXC01000143">
    <property type="protein sequence ID" value="HJF15611.1"/>
    <property type="molecule type" value="Genomic_DNA"/>
</dbReference>
<dbReference type="PANTHER" id="PTHR40033">
    <property type="entry name" value="NA(+)-MALATE SYMPORTER"/>
    <property type="match status" value="1"/>
</dbReference>
<sequence>MTEQYSDAKRSTTGSKHQPKLPSGLTPSTEVDAVGQDLNWGTNIYPSSMTLEDQHTKWWLAWSKMMTDPKWRVGFIPIPYFAVAFLLMILASYYDALPPSMVTGFAITGLLGGILMWIGNRIPKVRDYGLPTLLCTFVPAILYFAGVIPENIQVAVSTFVTDQGFLDFFVSAIIVGALLGMPRTLLIKAGPRFFVPLIVTIVGVFAIMGAISAAAGEGFFEGMLFFAAPIMAGGIGLGAVPMAEMYAAQLGTDPSVFMGNLVAVTALANAVCVVFAGLLRGATKNGKQWFVGFNGNGELMRIKGHAGEFEQPRKKAHTNFVALFQGLMMASLVLMIGGLLSSAIGGLHMYAWTIIVAAALKIFKLLPNELESAATQWGDFVNKTLVSALLVGVSLTFIDLNEVLDAVTSAHFLLMTIGAVAFAGIIAGVSGWLVKFHFVEAAVIPGLIMADSGGSGDVAVLSAADRMHLMPFAAMATRLGGTVTLFLATLLVPFLMA</sequence>
<dbReference type="AlphaFoldDB" id="A0A921FRD9"/>
<evidence type="ECO:0000256" key="1">
    <source>
        <dbReference type="SAM" id="MobiDB-lite"/>
    </source>
</evidence>
<name>A0A921FRD9_9MICC</name>
<keyword evidence="2" id="KW-0472">Membrane</keyword>
<dbReference type="Pfam" id="PF03390">
    <property type="entry name" value="2HCT"/>
    <property type="match status" value="1"/>
</dbReference>
<accession>A0A921FRD9</accession>
<protein>
    <submittedName>
        <fullName evidence="3">2-hydroxycarboxylate transporter family protein</fullName>
    </submittedName>
</protein>
<keyword evidence="2" id="KW-1133">Transmembrane helix</keyword>
<gene>
    <name evidence="3" type="ORF">K8V32_12590</name>
</gene>
<comment type="caution">
    <text evidence="3">The sequence shown here is derived from an EMBL/GenBank/DDBJ whole genome shotgun (WGS) entry which is preliminary data.</text>
</comment>
<dbReference type="GO" id="GO:0016020">
    <property type="term" value="C:membrane"/>
    <property type="evidence" value="ECO:0007669"/>
    <property type="project" value="InterPro"/>
</dbReference>
<feature type="transmembrane region" description="Helical" evidence="2">
    <location>
        <begin position="320"/>
        <end position="340"/>
    </location>
</feature>
<organism evidence="3 4">
    <name type="scientific">Enteractinococcus helveticum</name>
    <dbReference type="NCBI Taxonomy" id="1837282"/>
    <lineage>
        <taxon>Bacteria</taxon>
        <taxon>Bacillati</taxon>
        <taxon>Actinomycetota</taxon>
        <taxon>Actinomycetes</taxon>
        <taxon>Micrococcales</taxon>
        <taxon>Micrococcaceae</taxon>
    </lineage>
</organism>
<dbReference type="GO" id="GO:0008514">
    <property type="term" value="F:organic anion transmembrane transporter activity"/>
    <property type="evidence" value="ECO:0007669"/>
    <property type="project" value="InterPro"/>
</dbReference>
<feature type="transmembrane region" description="Helical" evidence="2">
    <location>
        <begin position="168"/>
        <end position="186"/>
    </location>
</feature>
<evidence type="ECO:0000256" key="2">
    <source>
        <dbReference type="SAM" id="Phobius"/>
    </source>
</evidence>
<feature type="transmembrane region" description="Helical" evidence="2">
    <location>
        <begin position="100"/>
        <end position="118"/>
    </location>
</feature>
<feature type="transmembrane region" description="Helical" evidence="2">
    <location>
        <begin position="475"/>
        <end position="496"/>
    </location>
</feature>
<dbReference type="InterPro" id="IPR004679">
    <property type="entry name" value="2-OHcarboxylate_transport"/>
</dbReference>
<feature type="transmembrane region" description="Helical" evidence="2">
    <location>
        <begin position="347"/>
        <end position="364"/>
    </location>
</feature>
<dbReference type="PANTHER" id="PTHR40033:SF1">
    <property type="entry name" value="CITRATE-SODIUM SYMPORTER"/>
    <property type="match status" value="1"/>
</dbReference>
<feature type="compositionally biased region" description="Basic and acidic residues" evidence="1">
    <location>
        <begin position="1"/>
        <end position="10"/>
    </location>
</feature>
<evidence type="ECO:0000313" key="4">
    <source>
        <dbReference type="Proteomes" id="UP000703315"/>
    </source>
</evidence>
<feature type="transmembrane region" description="Helical" evidence="2">
    <location>
        <begin position="193"/>
        <end position="216"/>
    </location>
</feature>
<dbReference type="RefSeq" id="WP_303908040.1">
    <property type="nucleotide sequence ID" value="NZ_DYXC01000143.1"/>
</dbReference>
<keyword evidence="2" id="KW-0812">Transmembrane</keyword>
<evidence type="ECO:0000313" key="3">
    <source>
        <dbReference type="EMBL" id="HJF15611.1"/>
    </source>
</evidence>
<feature type="transmembrane region" description="Helical" evidence="2">
    <location>
        <begin position="130"/>
        <end position="148"/>
    </location>
</feature>
<feature type="transmembrane region" description="Helical" evidence="2">
    <location>
        <begin position="255"/>
        <end position="279"/>
    </location>
</feature>